<protein>
    <submittedName>
        <fullName evidence="1">Uncharacterized protein</fullName>
    </submittedName>
</protein>
<sequence>MEYKSIEKQKEKFKYDKEIENLEFSIKMNKWLLKTKWLPYNLNSIMN</sequence>
<accession>A0ABU1Y4T2</accession>
<dbReference type="EMBL" id="JAVDWQ010000003">
    <property type="protein sequence ID" value="MDR7209229.1"/>
    <property type="molecule type" value="Genomic_DNA"/>
</dbReference>
<name>A0ABU1Y4T2_9FLAO</name>
<comment type="caution">
    <text evidence="1">The sequence shown here is derived from an EMBL/GenBank/DDBJ whole genome shotgun (WGS) entry which is preliminary data.</text>
</comment>
<proteinExistence type="predicted"/>
<reference evidence="1 2" key="1">
    <citation type="submission" date="2023-07" db="EMBL/GenBank/DDBJ databases">
        <title>Sorghum-associated microbial communities from plants grown in Nebraska, USA.</title>
        <authorList>
            <person name="Schachtman D."/>
        </authorList>
    </citation>
    <scope>NUCLEOTIDE SEQUENCE [LARGE SCALE GENOMIC DNA]</scope>
    <source>
        <strain evidence="1 2">4129</strain>
    </source>
</reference>
<evidence type="ECO:0000313" key="2">
    <source>
        <dbReference type="Proteomes" id="UP001269081"/>
    </source>
</evidence>
<organism evidence="1 2">
    <name type="scientific">Flavobacterium piscis</name>
    <dbReference type="NCBI Taxonomy" id="1114874"/>
    <lineage>
        <taxon>Bacteria</taxon>
        <taxon>Pseudomonadati</taxon>
        <taxon>Bacteroidota</taxon>
        <taxon>Flavobacteriia</taxon>
        <taxon>Flavobacteriales</taxon>
        <taxon>Flavobacteriaceae</taxon>
        <taxon>Flavobacterium</taxon>
    </lineage>
</organism>
<evidence type="ECO:0000313" key="1">
    <source>
        <dbReference type="EMBL" id="MDR7209229.1"/>
    </source>
</evidence>
<dbReference type="Proteomes" id="UP001269081">
    <property type="component" value="Unassembled WGS sequence"/>
</dbReference>
<gene>
    <name evidence="1" type="ORF">J2W48_001162</name>
</gene>
<keyword evidence="2" id="KW-1185">Reference proteome</keyword>